<dbReference type="OrthoDB" id="196370at2157"/>
<dbReference type="Gene3D" id="3.90.550.10">
    <property type="entry name" value="Spore Coat Polysaccharide Biosynthesis Protein SpsA, Chain A"/>
    <property type="match status" value="1"/>
</dbReference>
<gene>
    <name evidence="3" type="ORF">BN996_02226</name>
</gene>
<dbReference type="GO" id="GO:0016740">
    <property type="term" value="F:transferase activity"/>
    <property type="evidence" value="ECO:0007669"/>
    <property type="project" value="UniProtKB-KW"/>
</dbReference>
<dbReference type="EMBL" id="CSTE01000002">
    <property type="protein sequence ID" value="CQR50743.1"/>
    <property type="molecule type" value="Genomic_DNA"/>
</dbReference>
<dbReference type="InterPro" id="IPR050834">
    <property type="entry name" value="Glycosyltransf_2"/>
</dbReference>
<organism evidence="3 4">
    <name type="scientific">Haloferax massiliensis</name>
    <dbReference type="NCBI Taxonomy" id="1476858"/>
    <lineage>
        <taxon>Archaea</taxon>
        <taxon>Methanobacteriati</taxon>
        <taxon>Methanobacteriota</taxon>
        <taxon>Stenosarchaea group</taxon>
        <taxon>Halobacteria</taxon>
        <taxon>Halobacteriales</taxon>
        <taxon>Haloferacaceae</taxon>
        <taxon>Haloferax</taxon>
    </lineage>
</organism>
<dbReference type="SUPFAM" id="SSF53448">
    <property type="entry name" value="Nucleotide-diphospho-sugar transferases"/>
    <property type="match status" value="1"/>
</dbReference>
<dbReference type="Pfam" id="PF00535">
    <property type="entry name" value="Glycos_transf_2"/>
    <property type="match status" value="1"/>
</dbReference>
<feature type="region of interest" description="Disordered" evidence="1">
    <location>
        <begin position="277"/>
        <end position="300"/>
    </location>
</feature>
<dbReference type="Proteomes" id="UP000198902">
    <property type="component" value="Unassembled WGS sequence"/>
</dbReference>
<reference evidence="4" key="1">
    <citation type="submission" date="2015-03" db="EMBL/GenBank/DDBJ databases">
        <authorList>
            <person name="Urmite Genomes"/>
        </authorList>
    </citation>
    <scope>NUCLEOTIDE SEQUENCE [LARGE SCALE GENOMIC DNA]</scope>
    <source>
        <strain evidence="4">Arc-Hr</strain>
    </source>
</reference>
<sequence>MDLSVVLPTLNGRDRLATSLDALAEHAPDAEVVVVNGPSADGTTGMVRERDDVDVLVEISDRNLNVARNAGLEVADGDVVALLRYDLSVESSWLSALEAGIADADVVTGPMHQTLRNGMTTESPERSAISGRTVTYFNGGNVAFRRGAIDALDGFDEYLQTGGARDAAHRLAGFDRSVAWAPEMCVRREFEADGGVSERDWGWKYRSLTYRLVKNYGVRPGTVTRTAKHAISDGVDAALGVAKGEVTPSGWAGTGRDVVGGIATGVSDGLVARARDRTRTRNPHGRSKRADRAVARYDWR</sequence>
<keyword evidence="4" id="KW-1185">Reference proteome</keyword>
<dbReference type="InterPro" id="IPR029044">
    <property type="entry name" value="Nucleotide-diphossugar_trans"/>
</dbReference>
<dbReference type="InterPro" id="IPR001173">
    <property type="entry name" value="Glyco_trans_2-like"/>
</dbReference>
<name>A0A0D6JSX8_9EURY</name>
<dbReference type="PANTHER" id="PTHR43685:SF2">
    <property type="entry name" value="GLYCOSYLTRANSFERASE 2-LIKE DOMAIN-CONTAINING PROTEIN"/>
    <property type="match status" value="1"/>
</dbReference>
<dbReference type="PANTHER" id="PTHR43685">
    <property type="entry name" value="GLYCOSYLTRANSFERASE"/>
    <property type="match status" value="1"/>
</dbReference>
<dbReference type="RefSeq" id="WP_089778974.1">
    <property type="nucleotide sequence ID" value="NZ_CABLRR010000002.1"/>
</dbReference>
<dbReference type="CDD" id="cd00761">
    <property type="entry name" value="Glyco_tranf_GTA_type"/>
    <property type="match status" value="1"/>
</dbReference>
<evidence type="ECO:0000313" key="4">
    <source>
        <dbReference type="Proteomes" id="UP000198902"/>
    </source>
</evidence>
<accession>A0A0D6JSX8</accession>
<protein>
    <submittedName>
        <fullName evidence="3">Putative glycosyl transferase</fullName>
    </submittedName>
</protein>
<dbReference type="AlphaFoldDB" id="A0A0D6JSX8"/>
<evidence type="ECO:0000313" key="3">
    <source>
        <dbReference type="EMBL" id="CQR50743.1"/>
    </source>
</evidence>
<evidence type="ECO:0000256" key="1">
    <source>
        <dbReference type="SAM" id="MobiDB-lite"/>
    </source>
</evidence>
<proteinExistence type="predicted"/>
<evidence type="ECO:0000259" key="2">
    <source>
        <dbReference type="Pfam" id="PF00535"/>
    </source>
</evidence>
<feature type="domain" description="Glycosyltransferase 2-like" evidence="2">
    <location>
        <begin position="4"/>
        <end position="116"/>
    </location>
</feature>
<keyword evidence="3" id="KW-0808">Transferase</keyword>
<feature type="compositionally biased region" description="Basic and acidic residues" evidence="1">
    <location>
        <begin position="288"/>
        <end position="300"/>
    </location>
</feature>